<accession>A0A518K7X6</accession>
<dbReference type="PIRSF" id="PIRSF005859">
    <property type="entry name" value="PBR"/>
    <property type="match status" value="1"/>
</dbReference>
<feature type="chain" id="PRO_5022118421" evidence="7">
    <location>
        <begin position="24"/>
        <end position="160"/>
    </location>
</feature>
<keyword evidence="4 6" id="KW-1133">Transmembrane helix</keyword>
<dbReference type="EMBL" id="CP036349">
    <property type="protein sequence ID" value="QDV73891.1"/>
    <property type="molecule type" value="Genomic_DNA"/>
</dbReference>
<comment type="subcellular location">
    <subcellularLocation>
        <location evidence="1">Membrane</location>
        <topology evidence="1">Multi-pass membrane protein</topology>
    </subcellularLocation>
</comment>
<protein>
    <submittedName>
        <fullName evidence="8">TspO/MBR family protein</fullName>
    </submittedName>
</protein>
<evidence type="ECO:0000256" key="5">
    <source>
        <dbReference type="ARBA" id="ARBA00023136"/>
    </source>
</evidence>
<evidence type="ECO:0000256" key="3">
    <source>
        <dbReference type="ARBA" id="ARBA00022692"/>
    </source>
</evidence>
<gene>
    <name evidence="8" type="ORF">Spa11_20900</name>
</gene>
<dbReference type="InterPro" id="IPR038330">
    <property type="entry name" value="TspO/MBR-related_sf"/>
</dbReference>
<sequence precursor="true">MPSWLRQVAALAGFLLLCFSAAAVGGMLTASSVGGWYQTLRKPPISPPDWVFGPVWSALYTLMAIAAWLVWRRSGWQAGIRPLSLFVVQLSLNVAWSGVFFLLRMPGGAFAEITLLWLAIAATTWQFWKHSHGAALLMTPYLAWVTFAAYLNFAIWRLNP</sequence>
<keyword evidence="7" id="KW-0732">Signal</keyword>
<dbReference type="Pfam" id="PF03073">
    <property type="entry name" value="TspO_MBR"/>
    <property type="match status" value="1"/>
</dbReference>
<evidence type="ECO:0000256" key="4">
    <source>
        <dbReference type="ARBA" id="ARBA00022989"/>
    </source>
</evidence>
<organism evidence="8 9">
    <name type="scientific">Botrimarina mediterranea</name>
    <dbReference type="NCBI Taxonomy" id="2528022"/>
    <lineage>
        <taxon>Bacteria</taxon>
        <taxon>Pseudomonadati</taxon>
        <taxon>Planctomycetota</taxon>
        <taxon>Planctomycetia</taxon>
        <taxon>Pirellulales</taxon>
        <taxon>Lacipirellulaceae</taxon>
        <taxon>Botrimarina</taxon>
    </lineage>
</organism>
<name>A0A518K7X6_9BACT</name>
<evidence type="ECO:0000313" key="9">
    <source>
        <dbReference type="Proteomes" id="UP000316426"/>
    </source>
</evidence>
<evidence type="ECO:0000313" key="8">
    <source>
        <dbReference type="EMBL" id="QDV73891.1"/>
    </source>
</evidence>
<dbReference type="InterPro" id="IPR004307">
    <property type="entry name" value="TspO_MBR"/>
</dbReference>
<dbReference type="Proteomes" id="UP000316426">
    <property type="component" value="Chromosome"/>
</dbReference>
<feature type="transmembrane region" description="Helical" evidence="6">
    <location>
        <begin position="83"/>
        <end position="103"/>
    </location>
</feature>
<dbReference type="Gene3D" id="1.20.1260.100">
    <property type="entry name" value="TspO/MBR protein"/>
    <property type="match status" value="1"/>
</dbReference>
<feature type="transmembrane region" description="Helical" evidence="6">
    <location>
        <begin position="50"/>
        <end position="71"/>
    </location>
</feature>
<dbReference type="CDD" id="cd15904">
    <property type="entry name" value="TSPO_MBR"/>
    <property type="match status" value="1"/>
</dbReference>
<feature type="transmembrane region" description="Helical" evidence="6">
    <location>
        <begin position="135"/>
        <end position="156"/>
    </location>
</feature>
<keyword evidence="3 6" id="KW-0812">Transmembrane</keyword>
<feature type="signal peptide" evidence="7">
    <location>
        <begin position="1"/>
        <end position="23"/>
    </location>
</feature>
<dbReference type="AlphaFoldDB" id="A0A518K7X6"/>
<keyword evidence="9" id="KW-1185">Reference proteome</keyword>
<comment type="similarity">
    <text evidence="2">Belongs to the TspO/BZRP family.</text>
</comment>
<dbReference type="KEGG" id="bmei:Spa11_20900"/>
<dbReference type="GO" id="GO:0033013">
    <property type="term" value="P:tetrapyrrole metabolic process"/>
    <property type="evidence" value="ECO:0007669"/>
    <property type="project" value="UniProtKB-ARBA"/>
</dbReference>
<evidence type="ECO:0000256" key="2">
    <source>
        <dbReference type="ARBA" id="ARBA00007524"/>
    </source>
</evidence>
<dbReference type="PANTHER" id="PTHR10057">
    <property type="entry name" value="PERIPHERAL-TYPE BENZODIAZEPINE RECEPTOR"/>
    <property type="match status" value="1"/>
</dbReference>
<dbReference type="GO" id="GO:0016020">
    <property type="term" value="C:membrane"/>
    <property type="evidence" value="ECO:0007669"/>
    <property type="project" value="UniProtKB-SubCell"/>
</dbReference>
<dbReference type="FunFam" id="1.20.1260.100:FF:000001">
    <property type="entry name" value="translocator protein 2"/>
    <property type="match status" value="1"/>
</dbReference>
<reference evidence="8 9" key="1">
    <citation type="submission" date="2019-02" db="EMBL/GenBank/DDBJ databases">
        <title>Deep-cultivation of Planctomycetes and their phenomic and genomic characterization uncovers novel biology.</title>
        <authorList>
            <person name="Wiegand S."/>
            <person name="Jogler M."/>
            <person name="Boedeker C."/>
            <person name="Pinto D."/>
            <person name="Vollmers J."/>
            <person name="Rivas-Marin E."/>
            <person name="Kohn T."/>
            <person name="Peeters S.H."/>
            <person name="Heuer A."/>
            <person name="Rast P."/>
            <person name="Oberbeckmann S."/>
            <person name="Bunk B."/>
            <person name="Jeske O."/>
            <person name="Meyerdierks A."/>
            <person name="Storesund J.E."/>
            <person name="Kallscheuer N."/>
            <person name="Luecker S."/>
            <person name="Lage O.M."/>
            <person name="Pohl T."/>
            <person name="Merkel B.J."/>
            <person name="Hornburger P."/>
            <person name="Mueller R.-W."/>
            <person name="Bruemmer F."/>
            <person name="Labrenz M."/>
            <person name="Spormann A.M."/>
            <person name="Op den Camp H."/>
            <person name="Overmann J."/>
            <person name="Amann R."/>
            <person name="Jetten M.S.M."/>
            <person name="Mascher T."/>
            <person name="Medema M.H."/>
            <person name="Devos D.P."/>
            <person name="Kaster A.-K."/>
            <person name="Ovreas L."/>
            <person name="Rohde M."/>
            <person name="Galperin M.Y."/>
            <person name="Jogler C."/>
        </authorList>
    </citation>
    <scope>NUCLEOTIDE SEQUENCE [LARGE SCALE GENOMIC DNA]</scope>
    <source>
        <strain evidence="8 9">Spa11</strain>
    </source>
</reference>
<keyword evidence="5 6" id="KW-0472">Membrane</keyword>
<proteinExistence type="inferred from homology"/>
<evidence type="ECO:0000256" key="7">
    <source>
        <dbReference type="SAM" id="SignalP"/>
    </source>
</evidence>
<evidence type="ECO:0000256" key="1">
    <source>
        <dbReference type="ARBA" id="ARBA00004141"/>
    </source>
</evidence>
<evidence type="ECO:0000256" key="6">
    <source>
        <dbReference type="SAM" id="Phobius"/>
    </source>
</evidence>
<dbReference type="PANTHER" id="PTHR10057:SF0">
    <property type="entry name" value="TRANSLOCATOR PROTEIN"/>
    <property type="match status" value="1"/>
</dbReference>